<dbReference type="Pfam" id="PF00571">
    <property type="entry name" value="CBS"/>
    <property type="match status" value="2"/>
</dbReference>
<evidence type="ECO:0000313" key="5">
    <source>
        <dbReference type="Proteomes" id="UP001499951"/>
    </source>
</evidence>
<dbReference type="InterPro" id="IPR044725">
    <property type="entry name" value="CBSX3_CBS_dom"/>
</dbReference>
<keyword evidence="5" id="KW-1185">Reference proteome</keyword>
<feature type="domain" description="CBS" evidence="3">
    <location>
        <begin position="7"/>
        <end position="68"/>
    </location>
</feature>
<name>A0ABP3PY39_9PROT</name>
<reference evidence="5" key="1">
    <citation type="journal article" date="2019" name="Int. J. Syst. Evol. Microbiol.">
        <title>The Global Catalogue of Microorganisms (GCM) 10K type strain sequencing project: providing services to taxonomists for standard genome sequencing and annotation.</title>
        <authorList>
            <consortium name="The Broad Institute Genomics Platform"/>
            <consortium name="The Broad Institute Genome Sequencing Center for Infectious Disease"/>
            <person name="Wu L."/>
            <person name="Ma J."/>
        </authorList>
    </citation>
    <scope>NUCLEOTIDE SEQUENCE [LARGE SCALE GENOMIC DNA]</scope>
    <source>
        <strain evidence="5">JCM 15089</strain>
    </source>
</reference>
<dbReference type="InterPro" id="IPR046342">
    <property type="entry name" value="CBS_dom_sf"/>
</dbReference>
<keyword evidence="1 2" id="KW-0129">CBS domain</keyword>
<evidence type="ECO:0000259" key="3">
    <source>
        <dbReference type="PROSITE" id="PS51371"/>
    </source>
</evidence>
<proteinExistence type="predicted"/>
<dbReference type="EMBL" id="BAAADD010000007">
    <property type="protein sequence ID" value="GAA0578130.1"/>
    <property type="molecule type" value="Genomic_DNA"/>
</dbReference>
<protein>
    <submittedName>
        <fullName evidence="4">CBS domain-containing protein</fullName>
    </submittedName>
</protein>
<dbReference type="SMART" id="SM00116">
    <property type="entry name" value="CBS"/>
    <property type="match status" value="2"/>
</dbReference>
<dbReference type="CDD" id="cd04623">
    <property type="entry name" value="CBS_pair_bac_euk"/>
    <property type="match status" value="1"/>
</dbReference>
<accession>A0ABP3PY39</accession>
<organism evidence="4 5">
    <name type="scientific">Rhizomicrobium electricum</name>
    <dbReference type="NCBI Taxonomy" id="480070"/>
    <lineage>
        <taxon>Bacteria</taxon>
        <taxon>Pseudomonadati</taxon>
        <taxon>Pseudomonadota</taxon>
        <taxon>Alphaproteobacteria</taxon>
        <taxon>Micropepsales</taxon>
        <taxon>Micropepsaceae</taxon>
        <taxon>Rhizomicrobium</taxon>
    </lineage>
</organism>
<dbReference type="Proteomes" id="UP001499951">
    <property type="component" value="Unassembled WGS sequence"/>
</dbReference>
<evidence type="ECO:0000256" key="2">
    <source>
        <dbReference type="PROSITE-ProRule" id="PRU00703"/>
    </source>
</evidence>
<feature type="domain" description="CBS" evidence="3">
    <location>
        <begin position="76"/>
        <end position="133"/>
    </location>
</feature>
<dbReference type="SUPFAM" id="SSF54631">
    <property type="entry name" value="CBS-domain pair"/>
    <property type="match status" value="1"/>
</dbReference>
<sequence length="145" mass="15510">MQVIDILRHKGRDVVFLPADANVSDATVLLAAKRIGAVVIKDEHGHVAGILSERDVVKAVATESVRALARPVSAFMTHAVATCSETDSVEALMAMMTEGRFRHVPVLDSGGELVGLVSIGDVVKAHIEETTREASNLREFIVAAR</sequence>
<comment type="caution">
    <text evidence="4">The sequence shown here is derived from an EMBL/GenBank/DDBJ whole genome shotgun (WGS) entry which is preliminary data.</text>
</comment>
<dbReference type="RefSeq" id="WP_166936046.1">
    <property type="nucleotide sequence ID" value="NZ_BAAADD010000007.1"/>
</dbReference>
<evidence type="ECO:0000256" key="1">
    <source>
        <dbReference type="ARBA" id="ARBA00023122"/>
    </source>
</evidence>
<dbReference type="Gene3D" id="3.10.580.10">
    <property type="entry name" value="CBS-domain"/>
    <property type="match status" value="1"/>
</dbReference>
<gene>
    <name evidence="4" type="ORF">GCM10008942_28810</name>
</gene>
<dbReference type="PROSITE" id="PS51371">
    <property type="entry name" value="CBS"/>
    <property type="match status" value="2"/>
</dbReference>
<dbReference type="InterPro" id="IPR000644">
    <property type="entry name" value="CBS_dom"/>
</dbReference>
<evidence type="ECO:0000313" key="4">
    <source>
        <dbReference type="EMBL" id="GAA0578130.1"/>
    </source>
</evidence>
<dbReference type="InterPro" id="IPR051257">
    <property type="entry name" value="Diverse_CBS-Domain"/>
</dbReference>
<dbReference type="PANTHER" id="PTHR43080">
    <property type="entry name" value="CBS DOMAIN-CONTAINING PROTEIN CBSX3, MITOCHONDRIAL"/>
    <property type="match status" value="1"/>
</dbReference>
<dbReference type="PANTHER" id="PTHR43080:SF2">
    <property type="entry name" value="CBS DOMAIN-CONTAINING PROTEIN"/>
    <property type="match status" value="1"/>
</dbReference>